<dbReference type="PANTHER" id="PTHR10954:SF18">
    <property type="entry name" value="RIBONUCLEASE HII"/>
    <property type="match status" value="1"/>
</dbReference>
<feature type="binding site" evidence="12">
    <location>
        <position position="181"/>
    </location>
    <ligand>
        <name>a divalent metal cation</name>
        <dbReference type="ChEBI" id="CHEBI:60240"/>
    </ligand>
</feature>
<keyword evidence="11" id="KW-0460">Magnesium</keyword>
<evidence type="ECO:0000256" key="12">
    <source>
        <dbReference type="PROSITE-ProRule" id="PRU01319"/>
    </source>
</evidence>
<comment type="cofactor">
    <cofactor evidence="2">
        <name>Mg(2+)</name>
        <dbReference type="ChEBI" id="CHEBI:18420"/>
    </cofactor>
</comment>
<dbReference type="OrthoDB" id="9777935at2"/>
<evidence type="ECO:0000256" key="11">
    <source>
        <dbReference type="ARBA" id="ARBA00022842"/>
    </source>
</evidence>
<comment type="subcellular location">
    <subcellularLocation>
        <location evidence="4">Cytoplasm</location>
    </subcellularLocation>
</comment>
<feature type="binding site" evidence="12">
    <location>
        <position position="80"/>
    </location>
    <ligand>
        <name>a divalent metal cation</name>
        <dbReference type="ChEBI" id="CHEBI:60240"/>
    </ligand>
</feature>
<keyword evidence="16" id="KW-1185">Reference proteome</keyword>
<comment type="catalytic activity">
    <reaction evidence="1 12 13">
        <text>Endonucleolytic cleavage to 5'-phosphomonoester.</text>
        <dbReference type="EC" id="3.1.26.4"/>
    </reaction>
</comment>
<evidence type="ECO:0000256" key="2">
    <source>
        <dbReference type="ARBA" id="ARBA00001946"/>
    </source>
</evidence>
<dbReference type="InterPro" id="IPR001352">
    <property type="entry name" value="RNase_HII/HIII"/>
</dbReference>
<evidence type="ECO:0000313" key="16">
    <source>
        <dbReference type="Proteomes" id="UP000267841"/>
    </source>
</evidence>
<dbReference type="InterPro" id="IPR012337">
    <property type="entry name" value="RNaseH-like_sf"/>
</dbReference>
<dbReference type="PROSITE" id="PS51975">
    <property type="entry name" value="RNASE_H_2"/>
    <property type="match status" value="1"/>
</dbReference>
<dbReference type="Gene3D" id="3.30.420.10">
    <property type="entry name" value="Ribonuclease H-like superfamily/Ribonuclease H"/>
    <property type="match status" value="1"/>
</dbReference>
<evidence type="ECO:0000256" key="7">
    <source>
        <dbReference type="ARBA" id="ARBA00022722"/>
    </source>
</evidence>
<dbReference type="RefSeq" id="WP_121009790.1">
    <property type="nucleotide sequence ID" value="NZ_RCCJ01000001.1"/>
</dbReference>
<keyword evidence="8 12" id="KW-0479">Metal-binding</keyword>
<evidence type="ECO:0000256" key="3">
    <source>
        <dbReference type="ARBA" id="ARBA00004065"/>
    </source>
</evidence>
<dbReference type="CDD" id="cd06590">
    <property type="entry name" value="RNase_HII_bacteria_HIII_like"/>
    <property type="match status" value="1"/>
</dbReference>
<evidence type="ECO:0000256" key="1">
    <source>
        <dbReference type="ARBA" id="ARBA00000077"/>
    </source>
</evidence>
<dbReference type="GO" id="GO:0004523">
    <property type="term" value="F:RNA-DNA hybrid ribonuclease activity"/>
    <property type="evidence" value="ECO:0007669"/>
    <property type="project" value="UniProtKB-UniRule"/>
</dbReference>
<dbReference type="GO" id="GO:0046872">
    <property type="term" value="F:metal ion binding"/>
    <property type="evidence" value="ECO:0007669"/>
    <property type="project" value="UniProtKB-KW"/>
</dbReference>
<dbReference type="InterPro" id="IPR004641">
    <property type="entry name" value="RNase_HIII"/>
</dbReference>
<dbReference type="InterPro" id="IPR012295">
    <property type="entry name" value="TBP_dom_sf"/>
</dbReference>
<dbReference type="Pfam" id="PF01351">
    <property type="entry name" value="RNase_HII"/>
    <property type="match status" value="1"/>
</dbReference>
<evidence type="ECO:0000256" key="5">
    <source>
        <dbReference type="ARBA" id="ARBA00008378"/>
    </source>
</evidence>
<dbReference type="SUPFAM" id="SSF53098">
    <property type="entry name" value="Ribonuclease H-like"/>
    <property type="match status" value="1"/>
</dbReference>
<gene>
    <name evidence="15" type="ORF">BCF55_0606</name>
</gene>
<evidence type="ECO:0000259" key="14">
    <source>
        <dbReference type="PROSITE" id="PS51975"/>
    </source>
</evidence>
<dbReference type="EC" id="3.1.26.4" evidence="13"/>
<proteinExistence type="inferred from homology"/>
<reference evidence="15 16" key="1">
    <citation type="submission" date="2018-10" db="EMBL/GenBank/DDBJ databases">
        <title>Genomic Encyclopedia of Archaeal and Bacterial Type Strains, Phase II (KMG-II): from individual species to whole genera.</title>
        <authorList>
            <person name="Goeker M."/>
        </authorList>
    </citation>
    <scope>NUCLEOTIDE SEQUENCE [LARGE SCALE GENOMIC DNA]</scope>
    <source>
        <strain evidence="15 16">DSM 16510</strain>
    </source>
</reference>
<dbReference type="Gene3D" id="3.30.310.10">
    <property type="entry name" value="TATA-Binding Protein"/>
    <property type="match status" value="1"/>
</dbReference>
<dbReference type="GO" id="GO:0043137">
    <property type="term" value="P:DNA replication, removal of RNA primer"/>
    <property type="evidence" value="ECO:0007669"/>
    <property type="project" value="TreeGrafter"/>
</dbReference>
<keyword evidence="9 12" id="KW-0255">Endonuclease</keyword>
<evidence type="ECO:0000256" key="6">
    <source>
        <dbReference type="ARBA" id="ARBA00022490"/>
    </source>
</evidence>
<dbReference type="NCBIfam" id="TIGR00716">
    <property type="entry name" value="rnhC"/>
    <property type="match status" value="1"/>
</dbReference>
<keyword evidence="6" id="KW-0963">Cytoplasm</keyword>
<sequence>MVALRLPQEEIEKVETSLKESGLKPRKVKNTLWSYEGKGIYFNMYPSGTLLIQGKDAEGWASKVLGVIEYPRFPLAGCDEVGKGDIFGPLVLCCAVIPPENFKKVLLLNPKDSKLLKDEDIMKKAQELRKLVKVKCITLMPERFNELYKKYRNINRLMDDAYKKLIDEVSREFNPGRIVVDRYSSRNPFQSYSRVEFIEKGERDIAVSVASMLAREKYLTKLKELEKDNNIEIPKGAGSHVREFANQLKRKNPTLAQRLIKIYEDVTQS</sequence>
<keyword evidence="7 12" id="KW-0540">Nuclease</keyword>
<name>A0A497XN20_9AQUI</name>
<dbReference type="GO" id="GO:0006298">
    <property type="term" value="P:mismatch repair"/>
    <property type="evidence" value="ECO:0007669"/>
    <property type="project" value="TreeGrafter"/>
</dbReference>
<dbReference type="EMBL" id="RCCJ01000001">
    <property type="protein sequence ID" value="RLJ70337.1"/>
    <property type="molecule type" value="Genomic_DNA"/>
</dbReference>
<dbReference type="GO" id="GO:0032299">
    <property type="term" value="C:ribonuclease H2 complex"/>
    <property type="evidence" value="ECO:0007669"/>
    <property type="project" value="TreeGrafter"/>
</dbReference>
<dbReference type="InterPro" id="IPR024567">
    <property type="entry name" value="RNase_HII/HIII_dom"/>
</dbReference>
<dbReference type="AlphaFoldDB" id="A0A497XN20"/>
<dbReference type="InterPro" id="IPR036397">
    <property type="entry name" value="RNaseH_sf"/>
</dbReference>
<organism evidence="15 16">
    <name type="scientific">Hydrogenivirga caldilitoris</name>
    <dbReference type="NCBI Taxonomy" id="246264"/>
    <lineage>
        <taxon>Bacteria</taxon>
        <taxon>Pseudomonadati</taxon>
        <taxon>Aquificota</taxon>
        <taxon>Aquificia</taxon>
        <taxon>Aquificales</taxon>
        <taxon>Aquificaceae</taxon>
        <taxon>Hydrogenivirga</taxon>
    </lineage>
</organism>
<dbReference type="Proteomes" id="UP000267841">
    <property type="component" value="Unassembled WGS sequence"/>
</dbReference>
<accession>A0A497XN20</accession>
<dbReference type="GO" id="GO:0005737">
    <property type="term" value="C:cytoplasm"/>
    <property type="evidence" value="ECO:0007669"/>
    <property type="project" value="UniProtKB-SubCell"/>
</dbReference>
<feature type="binding site" evidence="12">
    <location>
        <position position="79"/>
    </location>
    <ligand>
        <name>a divalent metal cation</name>
        <dbReference type="ChEBI" id="CHEBI:60240"/>
    </ligand>
</feature>
<evidence type="ECO:0000256" key="13">
    <source>
        <dbReference type="RuleBase" id="RU003515"/>
    </source>
</evidence>
<feature type="domain" description="RNase H type-2" evidence="14">
    <location>
        <begin position="73"/>
        <end position="269"/>
    </location>
</feature>
<evidence type="ECO:0000256" key="9">
    <source>
        <dbReference type="ARBA" id="ARBA00022759"/>
    </source>
</evidence>
<dbReference type="GO" id="GO:0003723">
    <property type="term" value="F:RNA binding"/>
    <property type="evidence" value="ECO:0007669"/>
    <property type="project" value="UniProtKB-UniRule"/>
</dbReference>
<keyword evidence="10 12" id="KW-0378">Hydrolase</keyword>
<comment type="cofactor">
    <cofactor evidence="12">
        <name>Mn(2+)</name>
        <dbReference type="ChEBI" id="CHEBI:29035"/>
    </cofactor>
    <cofactor evidence="12">
        <name>Mg(2+)</name>
        <dbReference type="ChEBI" id="CHEBI:18420"/>
    </cofactor>
    <text evidence="12">Manganese or magnesium. Binds 1 divalent metal ion per monomer in the absence of substrate. May bind a second metal ion after substrate binding.</text>
</comment>
<comment type="similarity">
    <text evidence="5">Belongs to the RNase HII family. RnhC subfamily.</text>
</comment>
<evidence type="ECO:0000256" key="4">
    <source>
        <dbReference type="ARBA" id="ARBA00004496"/>
    </source>
</evidence>
<protein>
    <recommendedName>
        <fullName evidence="13">Ribonuclease</fullName>
        <ecNumber evidence="13">3.1.26.4</ecNumber>
    </recommendedName>
</protein>
<evidence type="ECO:0000256" key="8">
    <source>
        <dbReference type="ARBA" id="ARBA00022723"/>
    </source>
</evidence>
<comment type="caution">
    <text evidence="15">The sequence shown here is derived from an EMBL/GenBank/DDBJ whole genome shotgun (WGS) entry which is preliminary data.</text>
</comment>
<comment type="function">
    <text evidence="3 13">Endonuclease that specifically degrades the RNA of RNA-DNA hybrids.</text>
</comment>
<evidence type="ECO:0000256" key="10">
    <source>
        <dbReference type="ARBA" id="ARBA00022801"/>
    </source>
</evidence>
<evidence type="ECO:0000313" key="15">
    <source>
        <dbReference type="EMBL" id="RLJ70337.1"/>
    </source>
</evidence>
<dbReference type="PANTHER" id="PTHR10954">
    <property type="entry name" value="RIBONUCLEASE H2 SUBUNIT A"/>
    <property type="match status" value="1"/>
</dbReference>